<comment type="caution">
    <text evidence="4">The sequence shown here is derived from an EMBL/GenBank/DDBJ whole genome shotgun (WGS) entry which is preliminary data.</text>
</comment>
<dbReference type="Gene3D" id="2.60.40.790">
    <property type="match status" value="1"/>
</dbReference>
<evidence type="ECO:0000259" key="3">
    <source>
        <dbReference type="PROSITE" id="PS01031"/>
    </source>
</evidence>
<evidence type="ECO:0000256" key="1">
    <source>
        <dbReference type="PROSITE-ProRule" id="PRU00285"/>
    </source>
</evidence>
<dbReference type="PROSITE" id="PS01031">
    <property type="entry name" value="SHSP"/>
    <property type="match status" value="1"/>
</dbReference>
<dbReference type="Pfam" id="PF00011">
    <property type="entry name" value="HSP20"/>
    <property type="match status" value="1"/>
</dbReference>
<proteinExistence type="inferred from homology"/>
<organism evidence="4 5">
    <name type="scientific">Hydrobacter penzbergensis</name>
    <dbReference type="NCBI Taxonomy" id="1235997"/>
    <lineage>
        <taxon>Bacteria</taxon>
        <taxon>Pseudomonadati</taxon>
        <taxon>Bacteroidota</taxon>
        <taxon>Chitinophagia</taxon>
        <taxon>Chitinophagales</taxon>
        <taxon>Chitinophagaceae</taxon>
        <taxon>Hydrobacter</taxon>
    </lineage>
</organism>
<dbReference type="AlphaFoldDB" id="A0A8X8LEK8"/>
<evidence type="ECO:0000256" key="2">
    <source>
        <dbReference type="RuleBase" id="RU003616"/>
    </source>
</evidence>
<dbReference type="PANTHER" id="PTHR11527">
    <property type="entry name" value="HEAT-SHOCK PROTEIN 20 FAMILY MEMBER"/>
    <property type="match status" value="1"/>
</dbReference>
<dbReference type="InterPro" id="IPR002068">
    <property type="entry name" value="A-crystallin/Hsp20_dom"/>
</dbReference>
<evidence type="ECO:0000313" key="4">
    <source>
        <dbReference type="EMBL" id="SDX28652.1"/>
    </source>
</evidence>
<accession>A0A8X8LEK8</accession>
<comment type="similarity">
    <text evidence="1 2">Belongs to the small heat shock protein (HSP20) family.</text>
</comment>
<dbReference type="RefSeq" id="WP_092725244.1">
    <property type="nucleotide sequence ID" value="NZ_FNNO01000012.1"/>
</dbReference>
<dbReference type="EMBL" id="FNNO01000012">
    <property type="protein sequence ID" value="SDX28652.1"/>
    <property type="molecule type" value="Genomic_DNA"/>
</dbReference>
<keyword evidence="5" id="KW-1185">Reference proteome</keyword>
<evidence type="ECO:0000313" key="5">
    <source>
        <dbReference type="Proteomes" id="UP000198711"/>
    </source>
</evidence>
<protein>
    <submittedName>
        <fullName evidence="4">HSP20 family protein</fullName>
    </submittedName>
</protein>
<reference evidence="4 5" key="1">
    <citation type="submission" date="2016-10" db="EMBL/GenBank/DDBJ databases">
        <authorList>
            <person name="Varghese N."/>
            <person name="Submissions S."/>
        </authorList>
    </citation>
    <scope>NUCLEOTIDE SEQUENCE [LARGE SCALE GENOMIC DNA]</scope>
    <source>
        <strain evidence="4 5">DSM 25353</strain>
    </source>
</reference>
<feature type="domain" description="SHSP" evidence="3">
    <location>
        <begin position="40"/>
        <end position="153"/>
    </location>
</feature>
<dbReference type="InterPro" id="IPR031107">
    <property type="entry name" value="Small_HSP"/>
</dbReference>
<name>A0A8X8LEK8_9BACT</name>
<dbReference type="InterPro" id="IPR008978">
    <property type="entry name" value="HSP20-like_chaperone"/>
</dbReference>
<dbReference type="Proteomes" id="UP000198711">
    <property type="component" value="Unassembled WGS sequence"/>
</dbReference>
<gene>
    <name evidence="4" type="ORF">SAMN05444410_11295</name>
</gene>
<sequence length="153" mass="17741">MNNIIKRADNRPTTFGSVVDELFQSNLNRFFDDRPWGFNGLQSDTRVPVNIVETDTAYEVQVVAPGLKKEDFQLAFTVDTLTVSFEHNEQKMESDQRKWIRREYRSTSFSRSFTVDSTVDVEKANARYENGILSLTLPKREEAKRISRKIAVQ</sequence>
<dbReference type="SUPFAM" id="SSF49764">
    <property type="entry name" value="HSP20-like chaperones"/>
    <property type="match status" value="1"/>
</dbReference>